<evidence type="ECO:0000313" key="25">
    <source>
        <dbReference type="EMBL" id="KAF8776336.1"/>
    </source>
</evidence>
<keyword evidence="26" id="KW-1185">Reference proteome</keyword>
<organism evidence="25 26">
    <name type="scientific">Digitaria exilis</name>
    <dbReference type="NCBI Taxonomy" id="1010633"/>
    <lineage>
        <taxon>Eukaryota</taxon>
        <taxon>Viridiplantae</taxon>
        <taxon>Streptophyta</taxon>
        <taxon>Embryophyta</taxon>
        <taxon>Tracheophyta</taxon>
        <taxon>Spermatophyta</taxon>
        <taxon>Magnoliopsida</taxon>
        <taxon>Liliopsida</taxon>
        <taxon>Poales</taxon>
        <taxon>Poaceae</taxon>
        <taxon>PACMAD clade</taxon>
        <taxon>Panicoideae</taxon>
        <taxon>Panicodae</taxon>
        <taxon>Paniceae</taxon>
        <taxon>Anthephorinae</taxon>
        <taxon>Digitaria</taxon>
    </lineage>
</organism>
<comment type="similarity">
    <text evidence="2">Belongs to the protein kinase superfamily. Ser/Thr protein kinase family.</text>
</comment>
<keyword evidence="11" id="KW-0677">Repeat</keyword>
<dbReference type="InterPro" id="IPR055414">
    <property type="entry name" value="LRR_R13L4/SHOC2-like"/>
</dbReference>
<evidence type="ECO:0000256" key="22">
    <source>
        <dbReference type="SAM" id="Phobius"/>
    </source>
</evidence>
<evidence type="ECO:0000256" key="16">
    <source>
        <dbReference type="ARBA" id="ARBA00023136"/>
    </source>
</evidence>
<dbReference type="Pfam" id="PF07714">
    <property type="entry name" value="PK_Tyr_Ser-Thr"/>
    <property type="match status" value="1"/>
</dbReference>
<evidence type="ECO:0000256" key="13">
    <source>
        <dbReference type="ARBA" id="ARBA00022777"/>
    </source>
</evidence>
<evidence type="ECO:0000256" key="4">
    <source>
        <dbReference type="ARBA" id="ARBA00012513"/>
    </source>
</evidence>
<proteinExistence type="inferred from homology"/>
<dbReference type="InterPro" id="IPR001245">
    <property type="entry name" value="Ser-Thr/Tyr_kinase_cat_dom"/>
</dbReference>
<dbReference type="PROSITE" id="PS50011">
    <property type="entry name" value="PROTEIN_KINASE_DOM"/>
    <property type="match status" value="1"/>
</dbReference>
<name>A0A835KY62_9POAL</name>
<evidence type="ECO:0000256" key="6">
    <source>
        <dbReference type="ARBA" id="ARBA00022527"/>
    </source>
</evidence>
<evidence type="ECO:0000256" key="20">
    <source>
        <dbReference type="ARBA" id="ARBA00048679"/>
    </source>
</evidence>
<keyword evidence="12 21" id="KW-0547">Nucleotide-binding</keyword>
<keyword evidence="9 22" id="KW-0812">Transmembrane</keyword>
<evidence type="ECO:0000256" key="7">
    <source>
        <dbReference type="ARBA" id="ARBA00022614"/>
    </source>
</evidence>
<dbReference type="SUPFAM" id="SSF52058">
    <property type="entry name" value="L domain-like"/>
    <property type="match status" value="2"/>
</dbReference>
<dbReference type="InterPro" id="IPR050647">
    <property type="entry name" value="Plant_LRR-RLKs"/>
</dbReference>
<evidence type="ECO:0000256" key="8">
    <source>
        <dbReference type="ARBA" id="ARBA00022679"/>
    </source>
</evidence>
<dbReference type="InterPro" id="IPR032675">
    <property type="entry name" value="LRR_dom_sf"/>
</dbReference>
<evidence type="ECO:0000256" key="9">
    <source>
        <dbReference type="ARBA" id="ARBA00022692"/>
    </source>
</evidence>
<keyword evidence="8" id="KW-0808">Transferase</keyword>
<evidence type="ECO:0000256" key="10">
    <source>
        <dbReference type="ARBA" id="ARBA00022729"/>
    </source>
</evidence>
<dbReference type="PANTHER" id="PTHR48056:SF18">
    <property type="entry name" value="NON-SPECIFIC SERINE_THREONINE PROTEIN KINASE"/>
    <property type="match status" value="1"/>
</dbReference>
<keyword evidence="5" id="KW-1003">Cell membrane</keyword>
<evidence type="ECO:0000256" key="2">
    <source>
        <dbReference type="ARBA" id="ARBA00008684"/>
    </source>
</evidence>
<keyword evidence="7" id="KW-0433">Leucine-rich repeat</keyword>
<dbReference type="EMBL" id="JACEFO010000208">
    <property type="protein sequence ID" value="KAF8776336.1"/>
    <property type="molecule type" value="Genomic_DNA"/>
</dbReference>
<keyword evidence="6" id="KW-0723">Serine/threonine-protein kinase</keyword>
<evidence type="ECO:0000313" key="26">
    <source>
        <dbReference type="Proteomes" id="UP000636709"/>
    </source>
</evidence>
<dbReference type="GO" id="GO:0051606">
    <property type="term" value="P:detection of stimulus"/>
    <property type="evidence" value="ECO:0007669"/>
    <property type="project" value="UniProtKB-ARBA"/>
</dbReference>
<reference evidence="25" key="1">
    <citation type="submission" date="2020-07" db="EMBL/GenBank/DDBJ databases">
        <title>Genome sequence and genetic diversity analysis of an under-domesticated orphan crop, white fonio (Digitaria exilis).</title>
        <authorList>
            <person name="Bennetzen J.L."/>
            <person name="Chen S."/>
            <person name="Ma X."/>
            <person name="Wang X."/>
            <person name="Yssel A.E.J."/>
            <person name="Chaluvadi S.R."/>
            <person name="Johnson M."/>
            <person name="Gangashetty P."/>
            <person name="Hamidou F."/>
            <person name="Sanogo M.D."/>
            <person name="Zwaenepoel A."/>
            <person name="Wallace J."/>
            <person name="Van De Peer Y."/>
            <person name="Van Deynze A."/>
        </authorList>
    </citation>
    <scope>NUCLEOTIDE SEQUENCE</scope>
    <source>
        <tissue evidence="25">Leaves</tissue>
    </source>
</reference>
<dbReference type="AlphaFoldDB" id="A0A835KY62"/>
<dbReference type="SMART" id="SM00220">
    <property type="entry name" value="S_TKc"/>
    <property type="match status" value="1"/>
</dbReference>
<dbReference type="InterPro" id="IPR011009">
    <property type="entry name" value="Kinase-like_dom_sf"/>
</dbReference>
<dbReference type="InterPro" id="IPR008271">
    <property type="entry name" value="Ser/Thr_kinase_AS"/>
</dbReference>
<dbReference type="GO" id="GO:0004674">
    <property type="term" value="F:protein serine/threonine kinase activity"/>
    <property type="evidence" value="ECO:0007669"/>
    <property type="project" value="UniProtKB-KW"/>
</dbReference>
<dbReference type="EC" id="2.7.11.1" evidence="4"/>
<evidence type="ECO:0000256" key="21">
    <source>
        <dbReference type="PROSITE-ProRule" id="PRU10141"/>
    </source>
</evidence>
<dbReference type="Gene3D" id="3.80.10.10">
    <property type="entry name" value="Ribonuclease Inhibitor"/>
    <property type="match status" value="4"/>
</dbReference>
<keyword evidence="10 23" id="KW-0732">Signal</keyword>
<evidence type="ECO:0000256" key="15">
    <source>
        <dbReference type="ARBA" id="ARBA00022989"/>
    </source>
</evidence>
<dbReference type="InterPro" id="IPR003591">
    <property type="entry name" value="Leu-rich_rpt_typical-subtyp"/>
</dbReference>
<evidence type="ECO:0000256" key="11">
    <source>
        <dbReference type="ARBA" id="ARBA00022737"/>
    </source>
</evidence>
<dbReference type="PROSITE" id="PS00108">
    <property type="entry name" value="PROTEIN_KINASE_ST"/>
    <property type="match status" value="1"/>
</dbReference>
<dbReference type="InterPro" id="IPR017441">
    <property type="entry name" value="Protein_kinase_ATP_BS"/>
</dbReference>
<feature type="domain" description="Protein kinase" evidence="24">
    <location>
        <begin position="770"/>
        <end position="1043"/>
    </location>
</feature>
<keyword evidence="15 22" id="KW-1133">Transmembrane helix</keyword>
<comment type="catalytic activity">
    <reaction evidence="19">
        <text>L-threonyl-[protein] + ATP = O-phospho-L-threonyl-[protein] + ADP + H(+)</text>
        <dbReference type="Rhea" id="RHEA:46608"/>
        <dbReference type="Rhea" id="RHEA-COMP:11060"/>
        <dbReference type="Rhea" id="RHEA-COMP:11605"/>
        <dbReference type="ChEBI" id="CHEBI:15378"/>
        <dbReference type="ChEBI" id="CHEBI:30013"/>
        <dbReference type="ChEBI" id="CHEBI:30616"/>
        <dbReference type="ChEBI" id="CHEBI:61977"/>
        <dbReference type="ChEBI" id="CHEBI:456216"/>
        <dbReference type="EC" id="2.7.11.1"/>
    </reaction>
</comment>
<dbReference type="FunFam" id="3.80.10.10:FF:000403">
    <property type="entry name" value="Receptor-like protein 2"/>
    <property type="match status" value="1"/>
</dbReference>
<feature type="signal peptide" evidence="23">
    <location>
        <begin position="1"/>
        <end position="36"/>
    </location>
</feature>
<dbReference type="FunFam" id="3.80.10.10:FF:001336">
    <property type="entry name" value="Tyrosine-sulfated glycopeptide receptor 1"/>
    <property type="match status" value="1"/>
</dbReference>
<evidence type="ECO:0000256" key="12">
    <source>
        <dbReference type="ARBA" id="ARBA00022741"/>
    </source>
</evidence>
<keyword evidence="13" id="KW-0418">Kinase</keyword>
<dbReference type="InterPro" id="IPR013210">
    <property type="entry name" value="LRR_N_plant-typ"/>
</dbReference>
<protein>
    <recommendedName>
        <fullName evidence="4">non-specific serine/threonine protein kinase</fullName>
        <ecNumber evidence="4">2.7.11.1</ecNumber>
    </recommendedName>
</protein>
<comment type="caution">
    <text evidence="25">The sequence shown here is derived from an EMBL/GenBank/DDBJ whole genome shotgun (WGS) entry which is preliminary data.</text>
</comment>
<dbReference type="FunFam" id="3.80.10.10:FF:000213">
    <property type="entry name" value="Tyrosine-sulfated glycopeptide receptor 1"/>
    <property type="match status" value="1"/>
</dbReference>
<keyword evidence="18" id="KW-0325">Glycoprotein</keyword>
<dbReference type="SUPFAM" id="SSF56112">
    <property type="entry name" value="Protein kinase-like (PK-like)"/>
    <property type="match status" value="1"/>
</dbReference>
<dbReference type="Pfam" id="PF23598">
    <property type="entry name" value="LRR_14"/>
    <property type="match status" value="1"/>
</dbReference>
<evidence type="ECO:0000259" key="24">
    <source>
        <dbReference type="PROSITE" id="PS50011"/>
    </source>
</evidence>
<dbReference type="InterPro" id="IPR000719">
    <property type="entry name" value="Prot_kinase_dom"/>
</dbReference>
<gene>
    <name evidence="25" type="ORF">HU200_003563</name>
</gene>
<evidence type="ECO:0000256" key="17">
    <source>
        <dbReference type="ARBA" id="ARBA00023170"/>
    </source>
</evidence>
<feature type="transmembrane region" description="Helical" evidence="22">
    <location>
        <begin position="690"/>
        <end position="715"/>
    </location>
</feature>
<evidence type="ECO:0000256" key="5">
    <source>
        <dbReference type="ARBA" id="ARBA00022475"/>
    </source>
</evidence>
<dbReference type="SMART" id="SM00369">
    <property type="entry name" value="LRR_TYP"/>
    <property type="match status" value="6"/>
</dbReference>
<keyword evidence="16 22" id="KW-0472">Membrane</keyword>
<accession>A0A835KY62</accession>
<dbReference type="GO" id="GO:0033612">
    <property type="term" value="F:receptor serine/threonine kinase binding"/>
    <property type="evidence" value="ECO:0007669"/>
    <property type="project" value="TreeGrafter"/>
</dbReference>
<dbReference type="Gene3D" id="1.10.510.10">
    <property type="entry name" value="Transferase(Phosphotransferase) domain 1"/>
    <property type="match status" value="1"/>
</dbReference>
<dbReference type="Proteomes" id="UP000636709">
    <property type="component" value="Unassembled WGS sequence"/>
</dbReference>
<evidence type="ECO:0000256" key="19">
    <source>
        <dbReference type="ARBA" id="ARBA00047899"/>
    </source>
</evidence>
<comment type="subcellular location">
    <subcellularLocation>
        <location evidence="1">Cell membrane</location>
        <topology evidence="1">Single-pass type I membrane protein</topology>
    </subcellularLocation>
</comment>
<dbReference type="GO" id="GO:0005886">
    <property type="term" value="C:plasma membrane"/>
    <property type="evidence" value="ECO:0007669"/>
    <property type="project" value="UniProtKB-SubCell"/>
</dbReference>
<dbReference type="Pfam" id="PF08263">
    <property type="entry name" value="LRRNT_2"/>
    <property type="match status" value="1"/>
</dbReference>
<evidence type="ECO:0000256" key="1">
    <source>
        <dbReference type="ARBA" id="ARBA00004251"/>
    </source>
</evidence>
<dbReference type="FunFam" id="3.30.200.20:FF:000394">
    <property type="entry name" value="Leucine-rich repeat receptor-like protein kinase"/>
    <property type="match status" value="1"/>
</dbReference>
<keyword evidence="17" id="KW-0675">Receptor</keyword>
<dbReference type="OrthoDB" id="647974at2759"/>
<feature type="binding site" evidence="21">
    <location>
        <position position="799"/>
    </location>
    <ligand>
        <name>ATP</name>
        <dbReference type="ChEBI" id="CHEBI:30616"/>
    </ligand>
</feature>
<keyword evidence="14 21" id="KW-0067">ATP-binding</keyword>
<dbReference type="CDD" id="cd14066">
    <property type="entry name" value="STKc_IRAK"/>
    <property type="match status" value="1"/>
</dbReference>
<dbReference type="PANTHER" id="PTHR48056">
    <property type="entry name" value="LRR RECEPTOR-LIKE SERINE/THREONINE-PROTEIN KINASE-RELATED"/>
    <property type="match status" value="1"/>
</dbReference>
<feature type="chain" id="PRO_5032611151" description="non-specific serine/threonine protein kinase" evidence="23">
    <location>
        <begin position="37"/>
        <end position="1055"/>
    </location>
</feature>
<comment type="similarity">
    <text evidence="3">Belongs to the RLP family.</text>
</comment>
<dbReference type="FunFam" id="3.80.10.10:FF:000470">
    <property type="entry name" value="LRR receptor-like serine/threonine-protein kinase RPK2"/>
    <property type="match status" value="1"/>
</dbReference>
<dbReference type="Gene3D" id="3.30.200.20">
    <property type="entry name" value="Phosphorylase Kinase, domain 1"/>
    <property type="match status" value="1"/>
</dbReference>
<evidence type="ECO:0000256" key="23">
    <source>
        <dbReference type="SAM" id="SignalP"/>
    </source>
</evidence>
<dbReference type="PROSITE" id="PS00107">
    <property type="entry name" value="PROTEIN_KINASE_ATP"/>
    <property type="match status" value="1"/>
</dbReference>
<sequence>MKSLRFPYKKCSRRLRIPSLGLALWLLISFAAPTSSCTEQEEASLLQFLAQLSNDAGLAKSWQGGTDCCKWEGITCNRNRTVVEVSLPSRGLKGRITPSISNLTGLQHLNLSYNLLYGDLPRELLSTSSIIVLDVSFNELSGEPHEQPSSTRGQPLQVLNISSNKFTGQFTSITWKTMENLVALNASNNSFTGQMPTHFCNISPSFAVLDLCYNQFNGTVPPGLGNCSMLRVLKAGHNNLIGTLPDELFNATSLEYLSFPNNNLQGVLHGTQIINARKLSTLDLGGNNFIGDIPNYIGELKGLEELYLDNNNMSGELPSSLGSCTNLTTIDLKNNNFSGELIKVNFSKLPNLKTLDLMRNNFSGEIPESIYSCHKLTALRLSSNNFHGQLSKGLSHLKSLSFLSLTGNSFTNLTNALQILNSSKNLTTLLIGDNFMHETMPDDDGIDGFENLQVLSISECSLLGKIPHWLSKLRNLEMLFLQSNQLTGEIPDWIGSLNFLFYVDISNNNLTGEIPKALTDMPMLKSEKAAASLDPRVFQLSIYVDTSFQYRKANAFQKVLNLGNNNFIGVIPPEIGLLKELLSLNLSFNKLYGDIPQSICNLTNLLALDLSSNHLTGGIPTMLSNLHFLSKFNVSFNDLEGPVPTTGQFSTFTNASFEGNPKLCGPTLIHHCNSAGAHVTSKKKHNKKAIVAFAFAAFFGGIAILFLLVSLFVLIWGRSLRTKNRCTDDSSIEALSFNSNSEHSLVMMPGSKGLENKLKFTDIVKATNNFGKENIVGCGGYGLVFKAELPDGSKLAIKKLNGEMCLMEREFTAEVEALSMAQHENLVPLWGYCIHGNSRFLIYSFLENGSLDDWLHNRDDDRGTFLDWPARLKIAQGASRGLSYIHDVCKPHIVHRDIKSSNILLDKEFRAYLADFGLSRLILPNKTHVTTELIGTLGYIPPEYSQGWVATLRGDIYSFGVVLLELLTGRRPAPVLSTSKELVPWVLEMRSQGKPIEVLDPALRCTGQEEQMLKMLEVACTCVNHNPSMRPPVMEVVSYLESIDGGLQMQKPGYK</sequence>
<evidence type="ECO:0000256" key="14">
    <source>
        <dbReference type="ARBA" id="ARBA00022840"/>
    </source>
</evidence>
<comment type="catalytic activity">
    <reaction evidence="20">
        <text>L-seryl-[protein] + ATP = O-phospho-L-seryl-[protein] + ADP + H(+)</text>
        <dbReference type="Rhea" id="RHEA:17989"/>
        <dbReference type="Rhea" id="RHEA-COMP:9863"/>
        <dbReference type="Rhea" id="RHEA-COMP:11604"/>
        <dbReference type="ChEBI" id="CHEBI:15378"/>
        <dbReference type="ChEBI" id="CHEBI:29999"/>
        <dbReference type="ChEBI" id="CHEBI:30616"/>
        <dbReference type="ChEBI" id="CHEBI:83421"/>
        <dbReference type="ChEBI" id="CHEBI:456216"/>
        <dbReference type="EC" id="2.7.11.1"/>
    </reaction>
</comment>
<dbReference type="Pfam" id="PF00560">
    <property type="entry name" value="LRR_1"/>
    <property type="match status" value="7"/>
</dbReference>
<dbReference type="GO" id="GO:0005524">
    <property type="term" value="F:ATP binding"/>
    <property type="evidence" value="ECO:0007669"/>
    <property type="project" value="UniProtKB-UniRule"/>
</dbReference>
<evidence type="ECO:0000256" key="3">
    <source>
        <dbReference type="ARBA" id="ARBA00009592"/>
    </source>
</evidence>
<dbReference type="InterPro" id="IPR001611">
    <property type="entry name" value="Leu-rich_rpt"/>
</dbReference>
<evidence type="ECO:0000256" key="18">
    <source>
        <dbReference type="ARBA" id="ARBA00023180"/>
    </source>
</evidence>
<dbReference type="FunFam" id="1.10.510.10:FF:000309">
    <property type="entry name" value="Leucine-rich repeat receptor-like protein kinase"/>
    <property type="match status" value="1"/>
</dbReference>